<organism evidence="3 4">
    <name type="scientific">Bradyrhizobium japonicum</name>
    <dbReference type="NCBI Taxonomy" id="375"/>
    <lineage>
        <taxon>Bacteria</taxon>
        <taxon>Pseudomonadati</taxon>
        <taxon>Pseudomonadota</taxon>
        <taxon>Alphaproteobacteria</taxon>
        <taxon>Hyphomicrobiales</taxon>
        <taxon>Nitrobacteraceae</taxon>
        <taxon>Bradyrhizobium</taxon>
    </lineage>
</organism>
<accession>A0A1Y2JTH6</accession>
<gene>
    <name evidence="3" type="ORF">BSZ19_10200</name>
</gene>
<feature type="domain" description="Lipocalin-like" evidence="2">
    <location>
        <begin position="31"/>
        <end position="149"/>
    </location>
</feature>
<evidence type="ECO:0000313" key="3">
    <source>
        <dbReference type="EMBL" id="OSJ35014.1"/>
    </source>
</evidence>
<name>A0A1Y2JTH6_BRAJP</name>
<dbReference type="EMBL" id="NAFL01000224">
    <property type="protein sequence ID" value="OSJ35014.1"/>
    <property type="molecule type" value="Genomic_DNA"/>
</dbReference>
<dbReference type="AlphaFoldDB" id="A0A1Y2JTH6"/>
<feature type="signal peptide" evidence="1">
    <location>
        <begin position="1"/>
        <end position="22"/>
    </location>
</feature>
<proteinExistence type="predicted"/>
<sequence>MKTLLSIPIAAALACTTLSAEAAEPLKQQLVGTWSVISFVNVNERTGKTTEVFGSDPKGYFMFDAADHFSINLMRPRRGKFARRDFPTAGQSKAALEGIIVMFGDYKVNESEHSLSLHIIGGSFPAWDNTNQKRFIAINGDELTYKNPTPASGGGTAVVTLKRATSAAE</sequence>
<dbReference type="RefSeq" id="WP_085399472.1">
    <property type="nucleotide sequence ID" value="NZ_NAFL01000224.1"/>
</dbReference>
<evidence type="ECO:0000256" key="1">
    <source>
        <dbReference type="SAM" id="SignalP"/>
    </source>
</evidence>
<evidence type="ECO:0000259" key="2">
    <source>
        <dbReference type="Pfam" id="PF13924"/>
    </source>
</evidence>
<dbReference type="PROSITE" id="PS51257">
    <property type="entry name" value="PROKAR_LIPOPROTEIN"/>
    <property type="match status" value="1"/>
</dbReference>
<comment type="caution">
    <text evidence="3">The sequence shown here is derived from an EMBL/GenBank/DDBJ whole genome shotgun (WGS) entry which is preliminary data.</text>
</comment>
<dbReference type="Pfam" id="PF13924">
    <property type="entry name" value="Lipocalin_5"/>
    <property type="match status" value="1"/>
</dbReference>
<evidence type="ECO:0000313" key="4">
    <source>
        <dbReference type="Proteomes" id="UP000193335"/>
    </source>
</evidence>
<dbReference type="InterPro" id="IPR024311">
    <property type="entry name" value="Lipocalin-like"/>
</dbReference>
<feature type="chain" id="PRO_5013277083" description="Lipocalin-like domain-containing protein" evidence="1">
    <location>
        <begin position="23"/>
        <end position="169"/>
    </location>
</feature>
<keyword evidence="1" id="KW-0732">Signal</keyword>
<dbReference type="Proteomes" id="UP000193335">
    <property type="component" value="Unassembled WGS sequence"/>
</dbReference>
<reference evidence="3 4" key="1">
    <citation type="submission" date="2017-03" db="EMBL/GenBank/DDBJ databases">
        <title>Whole genome sequences of fourteen strains of Bradyrhizobium canariense and one strain of Bradyrhizobium japonicum isolated from Lupinus (Papilionoideae: Genisteae) species in Algeria.</title>
        <authorList>
            <person name="Crovadore J."/>
            <person name="Chekireb D."/>
            <person name="Brachmann A."/>
            <person name="Chablais R."/>
            <person name="Cochard B."/>
            <person name="Lefort F."/>
        </authorList>
    </citation>
    <scope>NUCLEOTIDE SEQUENCE [LARGE SCALE GENOMIC DNA]</scope>
    <source>
        <strain evidence="3 4">UBMA197</strain>
    </source>
</reference>
<protein>
    <recommendedName>
        <fullName evidence="2">Lipocalin-like domain-containing protein</fullName>
    </recommendedName>
</protein>